<accession>A0ACC2PDJ7</accession>
<comment type="caution">
    <text evidence="1">The sequence shown here is derived from an EMBL/GenBank/DDBJ whole genome shotgun (WGS) entry which is preliminary data.</text>
</comment>
<evidence type="ECO:0000313" key="1">
    <source>
        <dbReference type="EMBL" id="KAJ8681076.1"/>
    </source>
</evidence>
<sequence length="1006" mass="108831">MPRVSLKRIAAANFTGSNSPKQFLHAFLLDIALYIERLVGLSRATLAEKEVSTLKEQLASATKDGNSKTEGSNQLSSQNSSSGGNNNNTNLSTSDSSQDPRRTPNGGHDQELLQAKDREINQLMEEVSRLQMSLQRLQETSAQQQARFEEELDARRQHISRLEARLDRQKDYDELKREISALRSVDLSQIPTGETGKSLEQLLIERSKALQQAESQLKPPSTPDNLGGLSSPLQRAGTTSPHGCGSLPSSIAPPGSTAASLVAPSATASSIPSRSTPTPSSVAASLTTGAGAGSSSLLFPPPLQGVETYGSFLGEELVNEWRRTLERSILNQQQQQHQQQLRPPTSATPTSQLNQLPSPTDAVNKPGTPLDCLTEKATTPLSGHETPAPPTPSSTATLTSPPLQLTGSGLASTLEGATGGLLQNGPTLAPKSPVEESVCHNNNNNSHHLANNNIGALSMLDSLKSPFRFDERTHPFRFGDEFGVAGMAGRLGESLIPKGDPMEARLQEMLRYNMDKYASQNLDTLHIARRVRELLSIHNIGQRLFAKYVLGLSQGTVSELLSKPKPWDKLTEKGRDSYRKMHGWACDENAVLLLKSLIPKKEYVSGKEQGMSAFARGPPEGGPNSNSNSGPTGSGAAQELSEERIAHLLSESGQHRELDCSNDTDSKSPSRMNCPSPFGSKDGRASSLDSQQRRLKKYENDDIPREKVARIYQEELAKIMGRRDEDLRPGPRDFSSSAMFPNFFSGGVQGMERTQEEIRMALDAYHRELQKLNVAQGLPYPPQISSNILRSKMINGGISEEEKEKMEEAMRHAGSAFSLVKPKQEPGTVTPGGATGAGVGGPGGAQSTPGGSSASSPLGNSILPPAMTPNEEFAGAAAASPLQRMASITNSLISQPSTPSHHSSNQRPLKAVLPPITQQQFDIYNNLNTEDIVKRVKEQLSQYSISQRLFGESVLGLSQGSVSDLLARPKPWHMLTQKGREPFIRMKMFLEDDNAATAACLLVEPR</sequence>
<keyword evidence="2" id="KW-1185">Reference proteome</keyword>
<proteinExistence type="predicted"/>
<reference evidence="1" key="1">
    <citation type="submission" date="2023-04" db="EMBL/GenBank/DDBJ databases">
        <title>A chromosome-level genome assembly of the parasitoid wasp Eretmocerus hayati.</title>
        <authorList>
            <person name="Zhong Y."/>
            <person name="Liu S."/>
            <person name="Liu Y."/>
        </authorList>
    </citation>
    <scope>NUCLEOTIDE SEQUENCE</scope>
    <source>
        <strain evidence="1">ZJU_SS_LIU_2023</strain>
    </source>
</reference>
<organism evidence="1 2">
    <name type="scientific">Eretmocerus hayati</name>
    <dbReference type="NCBI Taxonomy" id="131215"/>
    <lineage>
        <taxon>Eukaryota</taxon>
        <taxon>Metazoa</taxon>
        <taxon>Ecdysozoa</taxon>
        <taxon>Arthropoda</taxon>
        <taxon>Hexapoda</taxon>
        <taxon>Insecta</taxon>
        <taxon>Pterygota</taxon>
        <taxon>Neoptera</taxon>
        <taxon>Endopterygota</taxon>
        <taxon>Hymenoptera</taxon>
        <taxon>Apocrita</taxon>
        <taxon>Proctotrupomorpha</taxon>
        <taxon>Chalcidoidea</taxon>
        <taxon>Aphelinidae</taxon>
        <taxon>Aphelininae</taxon>
        <taxon>Eretmocerus</taxon>
    </lineage>
</organism>
<dbReference type="EMBL" id="CM056742">
    <property type="protein sequence ID" value="KAJ8681076.1"/>
    <property type="molecule type" value="Genomic_DNA"/>
</dbReference>
<protein>
    <submittedName>
        <fullName evidence="1">Uncharacterized protein</fullName>
    </submittedName>
</protein>
<gene>
    <name evidence="1" type="ORF">QAD02_016863</name>
</gene>
<dbReference type="Proteomes" id="UP001239111">
    <property type="component" value="Chromosome 2"/>
</dbReference>
<name>A0ACC2PDJ7_9HYME</name>
<evidence type="ECO:0000313" key="2">
    <source>
        <dbReference type="Proteomes" id="UP001239111"/>
    </source>
</evidence>